<proteinExistence type="predicted"/>
<feature type="region of interest" description="Disordered" evidence="1">
    <location>
        <begin position="134"/>
        <end position="158"/>
    </location>
</feature>
<evidence type="ECO:0000256" key="1">
    <source>
        <dbReference type="SAM" id="MobiDB-lite"/>
    </source>
</evidence>
<name>A0A445C7J7_ARAHY</name>
<sequence>MKNHDNGVIFECENSLLLRTQRESSLSELKNLILSNLGGLGRKEFGRMGYRLLASLGNGVFRFRLFRLQGDEHVRLMLDTHGRIMAEQVIKLSAEVGDVGGGGSVHSTFMQDDPLLALPPIHVASPMGNIDVGDKDSDEEYIADSNDSDSSYYDDDEEFVPETPAETTTHYVLPPPPPPDYCAIRLMHGVKNYSIRRSAEYQMVRSDRLKYHVQCRQATTGCPWSFRVVLQQNLGYLEVWKVGGAHMCLAPTMSQDQ</sequence>
<evidence type="ECO:0000313" key="2">
    <source>
        <dbReference type="EMBL" id="RYR46937.1"/>
    </source>
</evidence>
<evidence type="ECO:0000313" key="3">
    <source>
        <dbReference type="Proteomes" id="UP000289738"/>
    </source>
</evidence>
<protein>
    <submittedName>
        <fullName evidence="2">Uncharacterized protein</fullName>
    </submittedName>
</protein>
<accession>A0A445C7J7</accession>
<organism evidence="2 3">
    <name type="scientific">Arachis hypogaea</name>
    <name type="common">Peanut</name>
    <dbReference type="NCBI Taxonomy" id="3818"/>
    <lineage>
        <taxon>Eukaryota</taxon>
        <taxon>Viridiplantae</taxon>
        <taxon>Streptophyta</taxon>
        <taxon>Embryophyta</taxon>
        <taxon>Tracheophyta</taxon>
        <taxon>Spermatophyta</taxon>
        <taxon>Magnoliopsida</taxon>
        <taxon>eudicotyledons</taxon>
        <taxon>Gunneridae</taxon>
        <taxon>Pentapetalae</taxon>
        <taxon>rosids</taxon>
        <taxon>fabids</taxon>
        <taxon>Fabales</taxon>
        <taxon>Fabaceae</taxon>
        <taxon>Papilionoideae</taxon>
        <taxon>50 kb inversion clade</taxon>
        <taxon>dalbergioids sensu lato</taxon>
        <taxon>Dalbergieae</taxon>
        <taxon>Pterocarpus clade</taxon>
        <taxon>Arachis</taxon>
    </lineage>
</organism>
<dbReference type="EMBL" id="SDMP01000007">
    <property type="protein sequence ID" value="RYR46937.1"/>
    <property type="molecule type" value="Genomic_DNA"/>
</dbReference>
<comment type="caution">
    <text evidence="2">The sequence shown here is derived from an EMBL/GenBank/DDBJ whole genome shotgun (WGS) entry which is preliminary data.</text>
</comment>
<reference evidence="2 3" key="1">
    <citation type="submission" date="2019-01" db="EMBL/GenBank/DDBJ databases">
        <title>Sequencing of cultivated peanut Arachis hypogaea provides insights into genome evolution and oil improvement.</title>
        <authorList>
            <person name="Chen X."/>
        </authorList>
    </citation>
    <scope>NUCLEOTIDE SEQUENCE [LARGE SCALE GENOMIC DNA]</scope>
    <source>
        <strain evidence="3">cv. Fuhuasheng</strain>
        <tissue evidence="2">Leaves</tissue>
    </source>
</reference>
<dbReference type="AlphaFoldDB" id="A0A445C7J7"/>
<gene>
    <name evidence="2" type="ORF">Ahy_A07g032807</name>
</gene>
<keyword evidence="3" id="KW-1185">Reference proteome</keyword>
<dbReference type="Proteomes" id="UP000289738">
    <property type="component" value="Chromosome A07"/>
</dbReference>